<gene>
    <name evidence="1" type="ORF">RM533_03875</name>
</gene>
<dbReference type="InterPro" id="IPR043148">
    <property type="entry name" value="TagF_C"/>
</dbReference>
<evidence type="ECO:0008006" key="3">
    <source>
        <dbReference type="Google" id="ProtNLM"/>
    </source>
</evidence>
<dbReference type="EMBL" id="JAVRHS010000002">
    <property type="protein sequence ID" value="MDT0575318.1"/>
    <property type="molecule type" value="Genomic_DNA"/>
</dbReference>
<name>A0ABU2ZFE5_9SPHN</name>
<dbReference type="Proteomes" id="UP001259803">
    <property type="component" value="Unassembled WGS sequence"/>
</dbReference>
<accession>A0ABU2ZFE5</accession>
<dbReference type="Gene3D" id="3.40.50.12580">
    <property type="match status" value="1"/>
</dbReference>
<evidence type="ECO:0000313" key="2">
    <source>
        <dbReference type="Proteomes" id="UP001259803"/>
    </source>
</evidence>
<keyword evidence="2" id="KW-1185">Reference proteome</keyword>
<sequence length="409" mass="45471">MSRQDRPSTARPACGQRIAFLFNHDQIHQVRHALPIALALARTDFPGEIIVATTTPALAAEVEWLSHVDGSSNIRHVTLKTGWLARLAGRLLGAAAPAAKLLVYQQNLDFFRSLDMLVVTEKTSLLLKNRYRLDKLFMVHTRHGAGDRAIGFDPASARFDHVLCSGPLIADRLVQQAHVDPDRISIVGYPKFDTVDVRQKRPENKAGHRRTILYNPHPSPRLSSWYRHGRSLLRVLVEDRDQNVIFAPHVMLFARPIVITVDPLAIAMPGRLPADITRAPNLLIDLGSRASTDMTYTQAADIYVGDVSSQIYEFIVNPRPCVFVNSHGVDWRGKPDFAHWQAGPVIDEPAQLPAAIAKAVELHEAVYRPIQQRLIAERFDLSLQPSSARAAARIAQLAAGLRRQENGAC</sequence>
<organism evidence="1 2">
    <name type="scientific">Croceicoccus esteveae</name>
    <dbReference type="NCBI Taxonomy" id="3075597"/>
    <lineage>
        <taxon>Bacteria</taxon>
        <taxon>Pseudomonadati</taxon>
        <taxon>Pseudomonadota</taxon>
        <taxon>Alphaproteobacteria</taxon>
        <taxon>Sphingomonadales</taxon>
        <taxon>Erythrobacteraceae</taxon>
        <taxon>Croceicoccus</taxon>
    </lineage>
</organism>
<reference evidence="1 2" key="1">
    <citation type="submission" date="2023-09" db="EMBL/GenBank/DDBJ databases">
        <authorList>
            <person name="Rey-Velasco X."/>
        </authorList>
    </citation>
    <scope>NUCLEOTIDE SEQUENCE [LARGE SCALE GENOMIC DNA]</scope>
    <source>
        <strain evidence="1 2">F390</strain>
    </source>
</reference>
<dbReference type="RefSeq" id="WP_311339889.1">
    <property type="nucleotide sequence ID" value="NZ_JAVRHS010000002.1"/>
</dbReference>
<evidence type="ECO:0000313" key="1">
    <source>
        <dbReference type="EMBL" id="MDT0575318.1"/>
    </source>
</evidence>
<dbReference type="SUPFAM" id="SSF53756">
    <property type="entry name" value="UDP-Glycosyltransferase/glycogen phosphorylase"/>
    <property type="match status" value="1"/>
</dbReference>
<protein>
    <recommendedName>
        <fullName evidence="3">Glycosyl transferase</fullName>
    </recommendedName>
</protein>
<proteinExistence type="predicted"/>
<comment type="caution">
    <text evidence="1">The sequence shown here is derived from an EMBL/GenBank/DDBJ whole genome shotgun (WGS) entry which is preliminary data.</text>
</comment>